<sequence>MRRVLLVVGMVLATVVPVSAQQALVALEDELAEMLRDKPDAFYEAATELIIGYGSSGRIDAEGIERMIALRRASLRAGHIRRLLVADLDNDGSVTRAEVGTVLPTLSATVRSRLVHAHRAADQNMDGIVRPDELRDTAQAMARKTASDRSFLKYRYVLMADLDNDGWVTLDEVSEMMAQVLPES</sequence>
<proteinExistence type="predicted"/>
<keyword evidence="1" id="KW-0732">Signal</keyword>
<feature type="domain" description="EF-hand" evidence="2">
    <location>
        <begin position="159"/>
        <end position="183"/>
    </location>
</feature>
<dbReference type="PROSITE" id="PS50222">
    <property type="entry name" value="EF_HAND_2"/>
    <property type="match status" value="1"/>
</dbReference>
<evidence type="ECO:0000256" key="1">
    <source>
        <dbReference type="SAM" id="SignalP"/>
    </source>
</evidence>
<gene>
    <name evidence="3" type="ORF">TRL7639_03158</name>
</gene>
<dbReference type="SUPFAM" id="SSF47473">
    <property type="entry name" value="EF-hand"/>
    <property type="match status" value="1"/>
</dbReference>
<dbReference type="InterPro" id="IPR002048">
    <property type="entry name" value="EF_hand_dom"/>
</dbReference>
<evidence type="ECO:0000259" key="2">
    <source>
        <dbReference type="PROSITE" id="PS50222"/>
    </source>
</evidence>
<name>A0A1Y5TAQ2_9RHOB</name>
<dbReference type="RefSeq" id="WP_110647156.1">
    <property type="nucleotide sequence ID" value="NZ_FWFO01000002.1"/>
</dbReference>
<organism evidence="3 4">
    <name type="scientific">Falsiruegeria litorea R37</name>
    <dbReference type="NCBI Taxonomy" id="1200284"/>
    <lineage>
        <taxon>Bacteria</taxon>
        <taxon>Pseudomonadati</taxon>
        <taxon>Pseudomonadota</taxon>
        <taxon>Alphaproteobacteria</taxon>
        <taxon>Rhodobacterales</taxon>
        <taxon>Roseobacteraceae</taxon>
        <taxon>Falsiruegeria</taxon>
    </lineage>
</organism>
<dbReference type="AlphaFoldDB" id="A0A1Y5TAQ2"/>
<evidence type="ECO:0000313" key="4">
    <source>
        <dbReference type="Proteomes" id="UP000193077"/>
    </source>
</evidence>
<dbReference type="GO" id="GO:0005509">
    <property type="term" value="F:calcium ion binding"/>
    <property type="evidence" value="ECO:0007669"/>
    <property type="project" value="InterPro"/>
</dbReference>
<dbReference type="OrthoDB" id="7847472at2"/>
<dbReference type="Proteomes" id="UP000193077">
    <property type="component" value="Unassembled WGS sequence"/>
</dbReference>
<keyword evidence="4" id="KW-1185">Reference proteome</keyword>
<evidence type="ECO:0000313" key="3">
    <source>
        <dbReference type="EMBL" id="SLN57768.1"/>
    </source>
</evidence>
<feature type="chain" id="PRO_5012170133" evidence="1">
    <location>
        <begin position="21"/>
        <end position="184"/>
    </location>
</feature>
<dbReference type="InterPro" id="IPR018247">
    <property type="entry name" value="EF_Hand_1_Ca_BS"/>
</dbReference>
<feature type="signal peptide" evidence="1">
    <location>
        <begin position="1"/>
        <end position="20"/>
    </location>
</feature>
<dbReference type="PROSITE" id="PS00018">
    <property type="entry name" value="EF_HAND_1"/>
    <property type="match status" value="1"/>
</dbReference>
<protein>
    <submittedName>
        <fullName evidence="3">EF hand</fullName>
    </submittedName>
</protein>
<accession>A0A1Y5TAQ2</accession>
<dbReference type="Gene3D" id="1.10.238.10">
    <property type="entry name" value="EF-hand"/>
    <property type="match status" value="1"/>
</dbReference>
<reference evidence="3 4" key="1">
    <citation type="submission" date="2017-03" db="EMBL/GenBank/DDBJ databases">
        <authorList>
            <person name="Afonso C.L."/>
            <person name="Miller P.J."/>
            <person name="Scott M.A."/>
            <person name="Spackman E."/>
            <person name="Goraichik I."/>
            <person name="Dimitrov K.M."/>
            <person name="Suarez D.L."/>
            <person name="Swayne D.E."/>
        </authorList>
    </citation>
    <scope>NUCLEOTIDE SEQUENCE [LARGE SCALE GENOMIC DNA]</scope>
    <source>
        <strain evidence="3 4">CECT 7639</strain>
    </source>
</reference>
<dbReference type="EMBL" id="FWFO01000002">
    <property type="protein sequence ID" value="SLN57768.1"/>
    <property type="molecule type" value="Genomic_DNA"/>
</dbReference>
<dbReference type="InterPro" id="IPR011992">
    <property type="entry name" value="EF-hand-dom_pair"/>
</dbReference>